<dbReference type="Proteomes" id="UP000054498">
    <property type="component" value="Unassembled WGS sequence"/>
</dbReference>
<dbReference type="RefSeq" id="XP_013896237.1">
    <property type="nucleotide sequence ID" value="XM_014040783.1"/>
</dbReference>
<dbReference type="EMBL" id="KK102661">
    <property type="protein sequence ID" value="KIY97217.1"/>
    <property type="molecule type" value="Genomic_DNA"/>
</dbReference>
<evidence type="ECO:0000313" key="3">
    <source>
        <dbReference type="Proteomes" id="UP000054498"/>
    </source>
</evidence>
<keyword evidence="3" id="KW-1185">Reference proteome</keyword>
<accession>A0A0D2JBZ3</accession>
<protein>
    <submittedName>
        <fullName evidence="2">Uncharacterized protein</fullName>
    </submittedName>
</protein>
<proteinExistence type="predicted"/>
<dbReference type="GeneID" id="25727939"/>
<dbReference type="KEGG" id="mng:MNEG_10746"/>
<evidence type="ECO:0000256" key="1">
    <source>
        <dbReference type="SAM" id="MobiDB-lite"/>
    </source>
</evidence>
<feature type="region of interest" description="Disordered" evidence="1">
    <location>
        <begin position="1"/>
        <end position="103"/>
    </location>
</feature>
<feature type="compositionally biased region" description="Low complexity" evidence="1">
    <location>
        <begin position="68"/>
        <end position="81"/>
    </location>
</feature>
<organism evidence="2 3">
    <name type="scientific">Monoraphidium neglectum</name>
    <dbReference type="NCBI Taxonomy" id="145388"/>
    <lineage>
        <taxon>Eukaryota</taxon>
        <taxon>Viridiplantae</taxon>
        <taxon>Chlorophyta</taxon>
        <taxon>core chlorophytes</taxon>
        <taxon>Chlorophyceae</taxon>
        <taxon>CS clade</taxon>
        <taxon>Sphaeropleales</taxon>
        <taxon>Selenastraceae</taxon>
        <taxon>Monoraphidium</taxon>
    </lineage>
</organism>
<feature type="non-terminal residue" evidence="2">
    <location>
        <position position="1"/>
    </location>
</feature>
<gene>
    <name evidence="2" type="ORF">MNEG_10746</name>
</gene>
<evidence type="ECO:0000313" key="2">
    <source>
        <dbReference type="EMBL" id="KIY97217.1"/>
    </source>
</evidence>
<sequence length="103" mass="10558">TIAAGLADRNATGHGRARSSGGGAAPMGVSGAGATPPAAKWPHLAGLACPPRVPSPSPTPRRRAPQGASLRRSPRARYPAPSDEERYTAAGAAERWRTLGRAR</sequence>
<name>A0A0D2JBZ3_9CHLO</name>
<reference evidence="2 3" key="1">
    <citation type="journal article" date="2013" name="BMC Genomics">
        <title>Reconstruction of the lipid metabolism for the microalga Monoraphidium neglectum from its genome sequence reveals characteristics suitable for biofuel production.</title>
        <authorList>
            <person name="Bogen C."/>
            <person name="Al-Dilaimi A."/>
            <person name="Albersmeier A."/>
            <person name="Wichmann J."/>
            <person name="Grundmann M."/>
            <person name="Rupp O."/>
            <person name="Lauersen K.J."/>
            <person name="Blifernez-Klassen O."/>
            <person name="Kalinowski J."/>
            <person name="Goesmann A."/>
            <person name="Mussgnug J.H."/>
            <person name="Kruse O."/>
        </authorList>
    </citation>
    <scope>NUCLEOTIDE SEQUENCE [LARGE SCALE GENOMIC DNA]</scope>
    <source>
        <strain evidence="2 3">SAG 48.87</strain>
    </source>
</reference>
<dbReference type="AlphaFoldDB" id="A0A0D2JBZ3"/>